<gene>
    <name evidence="1" type="ORF">M9Y10_025253</name>
</gene>
<accession>A0ABR2HB92</accession>
<dbReference type="Gene3D" id="1.25.40.20">
    <property type="entry name" value="Ankyrin repeat-containing domain"/>
    <property type="match status" value="1"/>
</dbReference>
<dbReference type="InterPro" id="IPR002110">
    <property type="entry name" value="Ankyrin_rpt"/>
</dbReference>
<sequence>MDIQNYVNEIMEIQNQILEYIDNDHLSDDYFHDLKEFLINHHFFQNRGNFKLILTLIKQIENNHRRTTNFFNKIEQLISIFVPKVKQTFSNIENMRIFFESKRILVLLFENKILTIDEHFREKIWKKKKHKFFSYYEYFWPEMDGFHIEDSSEFKPYLITFLEKRKIGENDEYICQLIRKDSINEFIDFVNTNNIQIQKYIIEPSVFETNLLLIRNKPNLAEYAAFFGSLQIFKYLLLNQVKLTPSSWIYAIHSRNPEIIHLLEENNIEPHDKNYNGCLKESIKCHHNEIADYFINNFIDEKYLIFSKKEFGNNIFDDCFHYQNLYFLQDNIYQRFLFYYACKYNYFDIVKHFMKRLTSDINVNLYANPMLFSEKLTPLRLAVIENSKEVVDLLITHPDIKFYEKCFMDYKQLVKIKIPSIMSSIKVSTFRECSLLKEVIIPSSVSKIKEHAFYQCSSLETITIPSSVESIGRRAFYNCASLKEIEILSSNIIIDEFAFEKCHPDEIHLFIASSTSTTIEKSAFDEITSVILSDKMTQIPNKCFYYLELLKTIVIPSSVSIIGLAAFKGCKLLESISIPNSVSRIENRTFSRCSSLKSVSIPPSVTFIGENAFSFCTYLHEISIPDSVTSIGQYAFYKCSFLKKFTIPPLVTTIEKSTFQGCFSLRSVDVPSSLSIIKSEAFSGCISLENISIPSSIKLLGYDNFKCCPFKKHSDKFNYF</sequence>
<dbReference type="PANTHER" id="PTHR45661:SF3">
    <property type="entry name" value="IG-LIKE DOMAIN-CONTAINING PROTEIN"/>
    <property type="match status" value="1"/>
</dbReference>
<dbReference type="EMBL" id="JAPFFF010000036">
    <property type="protein sequence ID" value="KAK8843063.1"/>
    <property type="molecule type" value="Genomic_DNA"/>
</dbReference>
<dbReference type="PANTHER" id="PTHR45661">
    <property type="entry name" value="SURFACE ANTIGEN"/>
    <property type="match status" value="1"/>
</dbReference>
<reference evidence="1 2" key="1">
    <citation type="submission" date="2024-04" db="EMBL/GenBank/DDBJ databases">
        <title>Tritrichomonas musculus Genome.</title>
        <authorList>
            <person name="Alves-Ferreira E."/>
            <person name="Grigg M."/>
            <person name="Lorenzi H."/>
            <person name="Galac M."/>
        </authorList>
    </citation>
    <scope>NUCLEOTIDE SEQUENCE [LARGE SCALE GENOMIC DNA]</scope>
    <source>
        <strain evidence="1 2">EAF2021</strain>
    </source>
</reference>
<evidence type="ECO:0000313" key="2">
    <source>
        <dbReference type="Proteomes" id="UP001470230"/>
    </source>
</evidence>
<dbReference type="Pfam" id="PF13306">
    <property type="entry name" value="LRR_5"/>
    <property type="match status" value="1"/>
</dbReference>
<evidence type="ECO:0000313" key="1">
    <source>
        <dbReference type="EMBL" id="KAK8843063.1"/>
    </source>
</evidence>
<dbReference type="InterPro" id="IPR053139">
    <property type="entry name" value="Surface_bspA-like"/>
</dbReference>
<dbReference type="Gene3D" id="3.80.10.10">
    <property type="entry name" value="Ribonuclease Inhibitor"/>
    <property type="match status" value="2"/>
</dbReference>
<name>A0ABR2HB92_9EUKA</name>
<protein>
    <submittedName>
        <fullName evidence="1">Uncharacterized protein</fullName>
    </submittedName>
</protein>
<dbReference type="SUPFAM" id="SSF52058">
    <property type="entry name" value="L domain-like"/>
    <property type="match status" value="2"/>
</dbReference>
<dbReference type="InterPro" id="IPR026906">
    <property type="entry name" value="LRR_5"/>
</dbReference>
<dbReference type="Proteomes" id="UP001470230">
    <property type="component" value="Unassembled WGS sequence"/>
</dbReference>
<comment type="caution">
    <text evidence="1">The sequence shown here is derived from an EMBL/GenBank/DDBJ whole genome shotgun (WGS) entry which is preliminary data.</text>
</comment>
<dbReference type="InterPro" id="IPR036770">
    <property type="entry name" value="Ankyrin_rpt-contain_sf"/>
</dbReference>
<dbReference type="SUPFAM" id="SSF48403">
    <property type="entry name" value="Ankyrin repeat"/>
    <property type="match status" value="1"/>
</dbReference>
<proteinExistence type="predicted"/>
<dbReference type="SMART" id="SM00248">
    <property type="entry name" value="ANK"/>
    <property type="match status" value="4"/>
</dbReference>
<dbReference type="InterPro" id="IPR032675">
    <property type="entry name" value="LRR_dom_sf"/>
</dbReference>
<keyword evidence="2" id="KW-1185">Reference proteome</keyword>
<organism evidence="1 2">
    <name type="scientific">Tritrichomonas musculus</name>
    <dbReference type="NCBI Taxonomy" id="1915356"/>
    <lineage>
        <taxon>Eukaryota</taxon>
        <taxon>Metamonada</taxon>
        <taxon>Parabasalia</taxon>
        <taxon>Tritrichomonadida</taxon>
        <taxon>Tritrichomonadidae</taxon>
        <taxon>Tritrichomonas</taxon>
    </lineage>
</organism>